<dbReference type="OrthoDB" id="387438at2157"/>
<evidence type="ECO:0000256" key="2">
    <source>
        <dbReference type="ARBA" id="ARBA00008929"/>
    </source>
</evidence>
<dbReference type="STRING" id="940295.EYM_00790"/>
<keyword evidence="5 7" id="KW-1133">Transmembrane helix</keyword>
<evidence type="ECO:0000256" key="5">
    <source>
        <dbReference type="ARBA" id="ARBA00022989"/>
    </source>
</evidence>
<proteinExistence type="inferred from homology"/>
<dbReference type="RefSeq" id="WP_075049230.1">
    <property type="nucleotide sequence ID" value="NZ_CP006867.1"/>
</dbReference>
<dbReference type="GeneID" id="30679578"/>
<dbReference type="EMBL" id="CP006867">
    <property type="protein sequence ID" value="ALU12142.1"/>
    <property type="molecule type" value="Genomic_DNA"/>
</dbReference>
<dbReference type="InterPro" id="IPR005614">
    <property type="entry name" value="NrfD-like"/>
</dbReference>
<dbReference type="KEGG" id="iis:EYM_00790"/>
<feature type="transmembrane region" description="Helical" evidence="7">
    <location>
        <begin position="6"/>
        <end position="23"/>
    </location>
</feature>
<dbReference type="InterPro" id="IPR052049">
    <property type="entry name" value="Electron_transfer_protein"/>
</dbReference>
<evidence type="ECO:0000313" key="9">
    <source>
        <dbReference type="Proteomes" id="UP000060778"/>
    </source>
</evidence>
<reference evidence="8 9" key="1">
    <citation type="submission" date="2013-11" db="EMBL/GenBank/DDBJ databases">
        <title>Comparative genomics of Ignicoccus.</title>
        <authorList>
            <person name="Podar M."/>
        </authorList>
    </citation>
    <scope>NUCLEOTIDE SEQUENCE [LARGE SCALE GENOMIC DNA]</scope>
    <source>
        <strain evidence="8 9">DSM 13165</strain>
    </source>
</reference>
<feature type="transmembrane region" description="Helical" evidence="7">
    <location>
        <begin position="72"/>
        <end position="89"/>
    </location>
</feature>
<dbReference type="AlphaFoldDB" id="A0A0U3EA10"/>
<protein>
    <submittedName>
        <fullName evidence="8">Uncharacterized protein</fullName>
    </submittedName>
</protein>
<feature type="transmembrane region" description="Helical" evidence="7">
    <location>
        <begin position="110"/>
        <end position="128"/>
    </location>
</feature>
<evidence type="ECO:0000256" key="6">
    <source>
        <dbReference type="ARBA" id="ARBA00023136"/>
    </source>
</evidence>
<dbReference type="Proteomes" id="UP000060778">
    <property type="component" value="Chromosome"/>
</dbReference>
<dbReference type="PANTHER" id="PTHR34856">
    <property type="entry name" value="PROTEIN NRFD"/>
    <property type="match status" value="1"/>
</dbReference>
<keyword evidence="3" id="KW-1003">Cell membrane</keyword>
<gene>
    <name evidence="8" type="ORF">EYM_00790</name>
</gene>
<keyword evidence="9" id="KW-1185">Reference proteome</keyword>
<dbReference type="Pfam" id="PF03916">
    <property type="entry name" value="NrfD"/>
    <property type="match status" value="1"/>
</dbReference>
<feature type="transmembrane region" description="Helical" evidence="7">
    <location>
        <begin position="192"/>
        <end position="211"/>
    </location>
</feature>
<feature type="transmembrane region" description="Helical" evidence="7">
    <location>
        <begin position="134"/>
        <end position="152"/>
    </location>
</feature>
<dbReference type="PANTHER" id="PTHR34856:SF2">
    <property type="entry name" value="PROTEIN NRFD"/>
    <property type="match status" value="1"/>
</dbReference>
<evidence type="ECO:0000256" key="7">
    <source>
        <dbReference type="SAM" id="Phobius"/>
    </source>
</evidence>
<sequence>MLPAILFFIIGVAAIAVALLKWRELIGIDLVKRNSITWKAMVPAYMFFASVSIGLALVAGSLYLLGIQEPRMVVAAILSLIPAWVLVILDLGRPDHILHMITSFQPRSRIAWNLVFYSLYFLSLLWFLLLPSSISAIASMALGILLESNLAMTMGTSTIEGWRGIGKIGIFWLSAAVLGLSVATAFGVYEPIALGFAVFAYLLINFWEYWLERYPLKLYLYFAVPLVLSLIHPLLAPLAVVGVFIEKMLGAYYPQLQRLQREPYKLYYWKYGSEFADSKESLIIGLNALGWIFFLVTSILI</sequence>
<comment type="subcellular location">
    <subcellularLocation>
        <location evidence="1">Cell membrane</location>
        <topology evidence="1">Multi-pass membrane protein</topology>
    </subcellularLocation>
</comment>
<dbReference type="Gene3D" id="1.20.1630.10">
    <property type="entry name" value="Formate dehydrogenase/DMSO reductase domain"/>
    <property type="match status" value="1"/>
</dbReference>
<feature type="transmembrane region" description="Helical" evidence="7">
    <location>
        <begin position="282"/>
        <end position="300"/>
    </location>
</feature>
<keyword evidence="4 7" id="KW-0812">Transmembrane</keyword>
<feature type="transmembrane region" description="Helical" evidence="7">
    <location>
        <begin position="218"/>
        <end position="245"/>
    </location>
</feature>
<keyword evidence="6 7" id="KW-0472">Membrane</keyword>
<feature type="transmembrane region" description="Helical" evidence="7">
    <location>
        <begin position="44"/>
        <end position="66"/>
    </location>
</feature>
<comment type="similarity">
    <text evidence="2">Belongs to the NrfD family.</text>
</comment>
<name>A0A0U3EA10_9CREN</name>
<feature type="transmembrane region" description="Helical" evidence="7">
    <location>
        <begin position="164"/>
        <end position="186"/>
    </location>
</feature>
<evidence type="ECO:0000256" key="4">
    <source>
        <dbReference type="ARBA" id="ARBA00022692"/>
    </source>
</evidence>
<evidence type="ECO:0000256" key="3">
    <source>
        <dbReference type="ARBA" id="ARBA00022475"/>
    </source>
</evidence>
<accession>A0A0U3EA10</accession>
<evidence type="ECO:0000256" key="1">
    <source>
        <dbReference type="ARBA" id="ARBA00004651"/>
    </source>
</evidence>
<organism evidence="8 9">
    <name type="scientific">Ignicoccus islandicus DSM 13165</name>
    <dbReference type="NCBI Taxonomy" id="940295"/>
    <lineage>
        <taxon>Archaea</taxon>
        <taxon>Thermoproteota</taxon>
        <taxon>Thermoprotei</taxon>
        <taxon>Desulfurococcales</taxon>
        <taxon>Desulfurococcaceae</taxon>
        <taxon>Ignicoccus</taxon>
    </lineage>
</organism>
<dbReference type="GO" id="GO:0005886">
    <property type="term" value="C:plasma membrane"/>
    <property type="evidence" value="ECO:0007669"/>
    <property type="project" value="UniProtKB-SubCell"/>
</dbReference>
<evidence type="ECO:0000313" key="8">
    <source>
        <dbReference type="EMBL" id="ALU12142.1"/>
    </source>
</evidence>